<accession>A0A162ILR3</accession>
<organism evidence="1 2">
    <name type="scientific">Moelleriella libera RCEF 2490</name>
    <dbReference type="NCBI Taxonomy" id="1081109"/>
    <lineage>
        <taxon>Eukaryota</taxon>
        <taxon>Fungi</taxon>
        <taxon>Dikarya</taxon>
        <taxon>Ascomycota</taxon>
        <taxon>Pezizomycotina</taxon>
        <taxon>Sordariomycetes</taxon>
        <taxon>Hypocreomycetidae</taxon>
        <taxon>Hypocreales</taxon>
        <taxon>Clavicipitaceae</taxon>
        <taxon>Moelleriella</taxon>
    </lineage>
</organism>
<reference evidence="1 2" key="1">
    <citation type="journal article" date="2016" name="Genome Biol. Evol.">
        <title>Divergent and convergent evolution of fungal pathogenicity.</title>
        <authorList>
            <person name="Shang Y."/>
            <person name="Xiao G."/>
            <person name="Zheng P."/>
            <person name="Cen K."/>
            <person name="Zhan S."/>
            <person name="Wang C."/>
        </authorList>
    </citation>
    <scope>NUCLEOTIDE SEQUENCE [LARGE SCALE GENOMIC DNA]</scope>
    <source>
        <strain evidence="1 2">RCEF 2490</strain>
    </source>
</reference>
<gene>
    <name evidence="1" type="ORF">AAL_04474</name>
</gene>
<proteinExistence type="predicted"/>
<dbReference type="Proteomes" id="UP000078544">
    <property type="component" value="Unassembled WGS sequence"/>
</dbReference>
<dbReference type="STRING" id="1081109.A0A162ILR3"/>
<sequence length="289" mass="32564">MKEQSLPEPSWEPKVDPLPRLQSFIGKLLRDFAYTWRHVLRRPMNATTFMKLAYATIWISTLNFIVSERMGFERVSSRGPYVDVVDLPTWEAPEETLVQAGSSWFALAQDTRQGLKMVQRHMTGHSEGSTESVRIYVILTLRHVILCKAQEGELVWTRSGTLFRDGYASNTAIDMILWAINTTSTGPQPSALNSLPIEVQDRILDHATTSFVASAKLGCELGAGSSSSWVDNGLKITLQEVKRHRMESSPIESQVYFGGVMSGLSYKQEPRDQVPPVSRSKYIIKRRSL</sequence>
<comment type="caution">
    <text evidence="1">The sequence shown here is derived from an EMBL/GenBank/DDBJ whole genome shotgun (WGS) entry which is preliminary data.</text>
</comment>
<name>A0A162ILR3_9HYPO</name>
<evidence type="ECO:0000313" key="2">
    <source>
        <dbReference type="Proteomes" id="UP000078544"/>
    </source>
</evidence>
<evidence type="ECO:0000313" key="1">
    <source>
        <dbReference type="EMBL" id="KZZ95243.1"/>
    </source>
</evidence>
<dbReference type="EMBL" id="AZGY01000009">
    <property type="protein sequence ID" value="KZZ95243.1"/>
    <property type="molecule type" value="Genomic_DNA"/>
</dbReference>
<protein>
    <submittedName>
        <fullName evidence="1">Uncharacterized protein</fullName>
    </submittedName>
</protein>
<dbReference type="AlphaFoldDB" id="A0A162ILR3"/>
<dbReference type="OrthoDB" id="4934446at2759"/>
<keyword evidence="2" id="KW-1185">Reference proteome</keyword>